<dbReference type="OrthoDB" id="120749at2"/>
<evidence type="ECO:0008006" key="3">
    <source>
        <dbReference type="Google" id="ProtNLM"/>
    </source>
</evidence>
<sequence>MRVLLQARLDTGKTNDVIRSGKMPQVMQELMEAFKPEASYFTATNGVRTMFLVFDMQDSAQMPPLTEPLFEQFGAQVDYTPVMNLDDVQKGLSQLK</sequence>
<accession>A0A124I6T9</accession>
<protein>
    <recommendedName>
        <fullName evidence="3">DUF3303 domain-containing protein</fullName>
    </recommendedName>
</protein>
<proteinExistence type="predicted"/>
<dbReference type="STRING" id="661399.AQJ67_37805"/>
<comment type="caution">
    <text evidence="1">The sequence shown here is derived from an EMBL/GenBank/DDBJ whole genome shotgun (WGS) entry which is preliminary data.</text>
</comment>
<dbReference type="AlphaFoldDB" id="A0A124I6T9"/>
<dbReference type="Proteomes" id="UP000053429">
    <property type="component" value="Unassembled WGS sequence"/>
</dbReference>
<dbReference type="RefSeq" id="WP_062724006.1">
    <property type="nucleotide sequence ID" value="NZ_KQ948940.1"/>
</dbReference>
<name>A0A124I6T9_9ACTN</name>
<keyword evidence="2" id="KW-1185">Reference proteome</keyword>
<evidence type="ECO:0000313" key="2">
    <source>
        <dbReference type="Proteomes" id="UP000053429"/>
    </source>
</evidence>
<dbReference type="EMBL" id="LMWY01000052">
    <property type="protein sequence ID" value="KUN94109.1"/>
    <property type="molecule type" value="Genomic_DNA"/>
</dbReference>
<evidence type="ECO:0000313" key="1">
    <source>
        <dbReference type="EMBL" id="KUN94109.1"/>
    </source>
</evidence>
<reference evidence="1 2" key="1">
    <citation type="submission" date="2015-10" db="EMBL/GenBank/DDBJ databases">
        <title>Draft genome sequence of Streptomyces caeruleatus NRRL B-24802, type strain for the species Streptomyces caeruleatus.</title>
        <authorList>
            <person name="Ruckert C."/>
            <person name="Winkler A."/>
            <person name="Kalinowski J."/>
            <person name="Kampfer P."/>
            <person name="Glaeser S."/>
        </authorList>
    </citation>
    <scope>NUCLEOTIDE SEQUENCE [LARGE SCALE GENOMIC DNA]</scope>
    <source>
        <strain evidence="1 2">NRRL B-24802</strain>
    </source>
</reference>
<organism evidence="1 2">
    <name type="scientific">Streptomyces caeruleatus</name>
    <dbReference type="NCBI Taxonomy" id="661399"/>
    <lineage>
        <taxon>Bacteria</taxon>
        <taxon>Bacillati</taxon>
        <taxon>Actinomycetota</taxon>
        <taxon>Actinomycetes</taxon>
        <taxon>Kitasatosporales</taxon>
        <taxon>Streptomycetaceae</taxon>
        <taxon>Streptomyces</taxon>
    </lineage>
</organism>
<gene>
    <name evidence="1" type="ORF">AQJ67_37805</name>
</gene>